<dbReference type="EMBL" id="CP036526">
    <property type="protein sequence ID" value="QDT09849.1"/>
    <property type="molecule type" value="Genomic_DNA"/>
</dbReference>
<dbReference type="Pfam" id="PF02517">
    <property type="entry name" value="Rce1-like"/>
    <property type="match status" value="1"/>
</dbReference>
<sequence length="218" mass="23605">MSDQIDEPPQQTPDEIFTTAVVFELALGALALILGWILGPDARAMIPELTLENWWPVVSGILYGCLAAIPILIFIDLVRRLPLESVRQLDRLGDDGIFKALLELRGIELVLISICAGVGEELLFRGWLMYFMASGGEGGPTTFQLGAALVASSIAFGMVHPITKLYVLLAAIMGLYFGALLIWTENLLVPIAAHAAYDAVQLIISGRRGDDSIVVVEN</sequence>
<dbReference type="GO" id="GO:0006508">
    <property type="term" value="P:proteolysis"/>
    <property type="evidence" value="ECO:0007669"/>
    <property type="project" value="UniProtKB-KW"/>
</dbReference>
<evidence type="ECO:0000313" key="3">
    <source>
        <dbReference type="EMBL" id="QDT09849.1"/>
    </source>
</evidence>
<dbReference type="RefSeq" id="WP_419189832.1">
    <property type="nucleotide sequence ID" value="NZ_CP036526.1"/>
</dbReference>
<feature type="transmembrane region" description="Helical" evidence="1">
    <location>
        <begin position="142"/>
        <end position="159"/>
    </location>
</feature>
<keyword evidence="1" id="KW-0472">Membrane</keyword>
<dbReference type="GO" id="GO:0080120">
    <property type="term" value="P:CAAX-box protein maturation"/>
    <property type="evidence" value="ECO:0007669"/>
    <property type="project" value="UniProtKB-ARBA"/>
</dbReference>
<gene>
    <name evidence="3" type="ORF">K239x_18010</name>
</gene>
<dbReference type="PANTHER" id="PTHR43592:SF15">
    <property type="entry name" value="CAAX AMINO TERMINAL PROTEASE FAMILY PROTEIN"/>
    <property type="match status" value="1"/>
</dbReference>
<feature type="domain" description="CAAX prenyl protease 2/Lysostaphin resistance protein A-like" evidence="2">
    <location>
        <begin position="108"/>
        <end position="200"/>
    </location>
</feature>
<keyword evidence="4" id="KW-1185">Reference proteome</keyword>
<evidence type="ECO:0000259" key="2">
    <source>
        <dbReference type="Pfam" id="PF02517"/>
    </source>
</evidence>
<feature type="transmembrane region" description="Helical" evidence="1">
    <location>
        <begin position="109"/>
        <end position="130"/>
    </location>
</feature>
<keyword evidence="3" id="KW-0645">Protease</keyword>
<keyword evidence="3" id="KW-0378">Hydrolase</keyword>
<dbReference type="AlphaFoldDB" id="A0A517NRY1"/>
<dbReference type="GO" id="GO:0004175">
    <property type="term" value="F:endopeptidase activity"/>
    <property type="evidence" value="ECO:0007669"/>
    <property type="project" value="UniProtKB-ARBA"/>
</dbReference>
<evidence type="ECO:0000256" key="1">
    <source>
        <dbReference type="SAM" id="Phobius"/>
    </source>
</evidence>
<reference evidence="3 4" key="1">
    <citation type="submission" date="2019-02" db="EMBL/GenBank/DDBJ databases">
        <title>Deep-cultivation of Planctomycetes and their phenomic and genomic characterization uncovers novel biology.</title>
        <authorList>
            <person name="Wiegand S."/>
            <person name="Jogler M."/>
            <person name="Boedeker C."/>
            <person name="Pinto D."/>
            <person name="Vollmers J."/>
            <person name="Rivas-Marin E."/>
            <person name="Kohn T."/>
            <person name="Peeters S.H."/>
            <person name="Heuer A."/>
            <person name="Rast P."/>
            <person name="Oberbeckmann S."/>
            <person name="Bunk B."/>
            <person name="Jeske O."/>
            <person name="Meyerdierks A."/>
            <person name="Storesund J.E."/>
            <person name="Kallscheuer N."/>
            <person name="Luecker S."/>
            <person name="Lage O.M."/>
            <person name="Pohl T."/>
            <person name="Merkel B.J."/>
            <person name="Hornburger P."/>
            <person name="Mueller R.-W."/>
            <person name="Bruemmer F."/>
            <person name="Labrenz M."/>
            <person name="Spormann A.M."/>
            <person name="Op den Camp H."/>
            <person name="Overmann J."/>
            <person name="Amann R."/>
            <person name="Jetten M.S.M."/>
            <person name="Mascher T."/>
            <person name="Medema M.H."/>
            <person name="Devos D.P."/>
            <person name="Kaster A.-K."/>
            <person name="Ovreas L."/>
            <person name="Rohde M."/>
            <person name="Galperin M.Y."/>
            <person name="Jogler C."/>
        </authorList>
    </citation>
    <scope>NUCLEOTIDE SEQUENCE [LARGE SCALE GENOMIC DNA]</scope>
    <source>
        <strain evidence="3 4">K23_9</strain>
    </source>
</reference>
<evidence type="ECO:0000313" key="4">
    <source>
        <dbReference type="Proteomes" id="UP000319817"/>
    </source>
</evidence>
<dbReference type="InterPro" id="IPR003675">
    <property type="entry name" value="Rce1/LyrA-like_dom"/>
</dbReference>
<name>A0A517NRY1_9BACT</name>
<organism evidence="3 4">
    <name type="scientific">Stieleria marina</name>
    <dbReference type="NCBI Taxonomy" id="1930275"/>
    <lineage>
        <taxon>Bacteria</taxon>
        <taxon>Pseudomonadati</taxon>
        <taxon>Planctomycetota</taxon>
        <taxon>Planctomycetia</taxon>
        <taxon>Pirellulales</taxon>
        <taxon>Pirellulaceae</taxon>
        <taxon>Stieleria</taxon>
    </lineage>
</organism>
<keyword evidence="1" id="KW-1133">Transmembrane helix</keyword>
<accession>A0A517NRY1</accession>
<proteinExistence type="predicted"/>
<protein>
    <submittedName>
        <fullName evidence="3">CAAX amino terminal protease self-immunity</fullName>
    </submittedName>
</protein>
<feature type="transmembrane region" description="Helical" evidence="1">
    <location>
        <begin position="57"/>
        <end position="78"/>
    </location>
</feature>
<feature type="transmembrane region" description="Helical" evidence="1">
    <location>
        <begin position="166"/>
        <end position="184"/>
    </location>
</feature>
<dbReference type="Proteomes" id="UP000319817">
    <property type="component" value="Chromosome"/>
</dbReference>
<keyword evidence="1" id="KW-0812">Transmembrane</keyword>
<feature type="transmembrane region" description="Helical" evidence="1">
    <location>
        <begin position="16"/>
        <end position="37"/>
    </location>
</feature>
<dbReference type="PANTHER" id="PTHR43592">
    <property type="entry name" value="CAAX AMINO TERMINAL PROTEASE"/>
    <property type="match status" value="1"/>
</dbReference>